<evidence type="ECO:0000313" key="3">
    <source>
        <dbReference type="Proteomes" id="UP000076154"/>
    </source>
</evidence>
<name>A0A369J036_HYPMA</name>
<accession>A0A369J036</accession>
<keyword evidence="3" id="KW-1185">Reference proteome</keyword>
<evidence type="ECO:0000313" key="2">
    <source>
        <dbReference type="EMBL" id="RDB15368.1"/>
    </source>
</evidence>
<proteinExistence type="predicted"/>
<reference evidence="2" key="1">
    <citation type="submission" date="2018-04" db="EMBL/GenBank/DDBJ databases">
        <title>Whole genome sequencing of Hypsizygus marmoreus.</title>
        <authorList>
            <person name="Choi I.-G."/>
            <person name="Min B."/>
            <person name="Kim J.-G."/>
            <person name="Kim S."/>
            <person name="Oh Y.-L."/>
            <person name="Kong W.-S."/>
            <person name="Park H."/>
            <person name="Jeong J."/>
            <person name="Song E.-S."/>
        </authorList>
    </citation>
    <scope>NUCLEOTIDE SEQUENCE [LARGE SCALE GENOMIC DNA]</scope>
    <source>
        <strain evidence="2">51987-8</strain>
    </source>
</reference>
<organism evidence="2 3">
    <name type="scientific">Hypsizygus marmoreus</name>
    <name type="common">White beech mushroom</name>
    <name type="synonym">Agaricus marmoreus</name>
    <dbReference type="NCBI Taxonomy" id="39966"/>
    <lineage>
        <taxon>Eukaryota</taxon>
        <taxon>Fungi</taxon>
        <taxon>Dikarya</taxon>
        <taxon>Basidiomycota</taxon>
        <taxon>Agaricomycotina</taxon>
        <taxon>Agaricomycetes</taxon>
        <taxon>Agaricomycetidae</taxon>
        <taxon>Agaricales</taxon>
        <taxon>Tricholomatineae</taxon>
        <taxon>Lyophyllaceae</taxon>
        <taxon>Hypsizygus</taxon>
    </lineage>
</organism>
<dbReference type="AlphaFoldDB" id="A0A369J036"/>
<dbReference type="OrthoDB" id="3065631at2759"/>
<dbReference type="EMBL" id="LUEZ02000181">
    <property type="protein sequence ID" value="RDB15368.1"/>
    <property type="molecule type" value="Genomic_DNA"/>
</dbReference>
<feature type="region of interest" description="Disordered" evidence="1">
    <location>
        <begin position="577"/>
        <end position="602"/>
    </location>
</feature>
<evidence type="ECO:0000256" key="1">
    <source>
        <dbReference type="SAM" id="MobiDB-lite"/>
    </source>
</evidence>
<dbReference type="Proteomes" id="UP000076154">
    <property type="component" value="Unassembled WGS sequence"/>
</dbReference>
<sequence length="611" mass="69042">MSSSHPAEVECNIRALTTAIRLLEPSWQATFATPIPARQAGSGNSALGRVYNHIATLLTQDHSRLHVVAVSGRFTTDGLFINALETEGISSIDSISSTHSGPASKNLLSIEEIRPSKTPLRDLADPTKKYILHNYYISCPPRISVPLCEHASDLFQALEEFSVDRAARQVEFFRFVWLRCHRKIRNRITTDKFILGQSLVDLLGKWVPLDADSDSLEERWFGVNSAFYEHFDSRSVPYRHHAGHLEREYLFSPATIIAWRNLFVSTLTILRDRVIGWEPSNSSIQSIDTINAAIWTWKSLLYDNEAFKALLAIPSLHSAIKLAEFTFREQQRLKQSATPLLLDESDELEENVDFEDESEDAILRYCQGIVAWFRAGHVLSRSKLFKSTSTTLNVLHVYKPSSIRIMTKPRDVMLSLILPTLTPSLNGDDITLIHRRIDENDFKTDEFAGTVHCEATLMAFISFFSPIATATPSTPMPRSPSAPALTQTEIERLRVLFAHTDKVVSVAKKCCLCCHWLGQTLAPDNDSFIVPGTHGIVFPWTPPFYGIPMSVLQQIQQRLISKLSEVTRTWCERRRPPAFSRRRSPTSQSSESASDDVMAHWPDSEMLIKDF</sequence>
<dbReference type="InParanoid" id="A0A369J036"/>
<gene>
    <name evidence="2" type="ORF">Hypma_004660</name>
</gene>
<comment type="caution">
    <text evidence="2">The sequence shown here is derived from an EMBL/GenBank/DDBJ whole genome shotgun (WGS) entry which is preliminary data.</text>
</comment>
<protein>
    <submittedName>
        <fullName evidence="2">Uncharacterized protein</fullName>
    </submittedName>
</protein>